<dbReference type="Gene3D" id="3.40.190.10">
    <property type="entry name" value="Periplasmic binding protein-like II"/>
    <property type="match status" value="2"/>
</dbReference>
<reference evidence="6 7" key="1">
    <citation type="submission" date="2018-06" db="EMBL/GenBank/DDBJ databases">
        <title>Whole Genome Sequence of an efficient microsymbiont, Rhizobium tropici.</title>
        <authorList>
            <person name="Srinivasan R."/>
            <person name="Singh H.V."/>
            <person name="Srivastava R."/>
            <person name="Kumari B."/>
            <person name="Radhakrishna A."/>
        </authorList>
    </citation>
    <scope>NUCLEOTIDE SEQUENCE [LARGE SCALE GENOMIC DNA]</scope>
    <source>
        <strain evidence="6 7">IGFRI Rhizo-19</strain>
    </source>
</reference>
<accession>A0A329YBU8</accession>
<keyword evidence="2" id="KW-0813">Transport</keyword>
<dbReference type="OrthoDB" id="9805950at2"/>
<dbReference type="PANTHER" id="PTHR30061">
    <property type="entry name" value="MALTOSE-BINDING PERIPLASMIC PROTEIN"/>
    <property type="match status" value="1"/>
</dbReference>
<organism evidence="6 7">
    <name type="scientific">Rhizobium tropici</name>
    <dbReference type="NCBI Taxonomy" id="398"/>
    <lineage>
        <taxon>Bacteria</taxon>
        <taxon>Pseudomonadati</taxon>
        <taxon>Pseudomonadota</taxon>
        <taxon>Alphaproteobacteria</taxon>
        <taxon>Hyphomicrobiales</taxon>
        <taxon>Rhizobiaceae</taxon>
        <taxon>Rhizobium/Agrobacterium group</taxon>
        <taxon>Rhizobium</taxon>
    </lineage>
</organism>
<dbReference type="GO" id="GO:0015768">
    <property type="term" value="P:maltose transport"/>
    <property type="evidence" value="ECO:0007669"/>
    <property type="project" value="TreeGrafter"/>
</dbReference>
<comment type="similarity">
    <text evidence="1">Belongs to the bacterial solute-binding protein 1 family.</text>
</comment>
<dbReference type="EMBL" id="QMKK01000035">
    <property type="protein sequence ID" value="RAX40926.1"/>
    <property type="molecule type" value="Genomic_DNA"/>
</dbReference>
<feature type="signal peptide" evidence="5">
    <location>
        <begin position="1"/>
        <end position="24"/>
    </location>
</feature>
<evidence type="ECO:0000313" key="6">
    <source>
        <dbReference type="EMBL" id="RAX40926.1"/>
    </source>
</evidence>
<evidence type="ECO:0000256" key="3">
    <source>
        <dbReference type="ARBA" id="ARBA00022729"/>
    </source>
</evidence>
<feature type="chain" id="PRO_5016330623" evidence="5">
    <location>
        <begin position="25"/>
        <end position="404"/>
    </location>
</feature>
<evidence type="ECO:0000256" key="5">
    <source>
        <dbReference type="SAM" id="SignalP"/>
    </source>
</evidence>
<comment type="caution">
    <text evidence="6">The sequence shown here is derived from an EMBL/GenBank/DDBJ whole genome shotgun (WGS) entry which is preliminary data.</text>
</comment>
<dbReference type="PANTHER" id="PTHR30061:SF50">
    <property type="entry name" value="MALTOSE_MALTODEXTRIN-BINDING PERIPLASMIC PROTEIN"/>
    <property type="match status" value="1"/>
</dbReference>
<proteinExistence type="inferred from homology"/>
<dbReference type="GO" id="GO:0055052">
    <property type="term" value="C:ATP-binding cassette (ABC) transporter complex, substrate-binding subunit-containing"/>
    <property type="evidence" value="ECO:0007669"/>
    <property type="project" value="TreeGrafter"/>
</dbReference>
<gene>
    <name evidence="6" type="ORF">DQ393_14035</name>
</gene>
<dbReference type="RefSeq" id="WP_112342377.1">
    <property type="nucleotide sequence ID" value="NZ_QMKK01000035.1"/>
</dbReference>
<sequence>MDKMRMTVVAAVAVSALTCSSAWAGEVVWWTPNWGQARAEKLAADFKKANPDITIKMEITTANGLPQRILTALQSGATPDIIEVQHPWIQGYAHNGLVLPVDDIIEDKGDYNKAAITYDTYDGKLYGIPYRVECVGVLYNMEDFKAAGLDPANPPQTWDQWTDAARKLTTGGKFGMAITGGGEVGNTVTRLLPLIWMNGGDVISADGKTAVVNSPEAVAAVKFYTDFYKNKYSPDSTLQNDGIANRQLFIAGKVSMYQAGQFDIAPIMQAKPDLKLGAMATPHPDGKQTAGIIGGWSYVIPKDAKNPDDARKFIKFLATSDNQGFFTDTFPARASALSQPRFQDPMLKQFAAMLPFGRPAPNTPRWVEISQALFDGVQRVLSGDQDAQAAMDQAKDEIQALLDS</sequence>
<dbReference type="CDD" id="cd13585">
    <property type="entry name" value="PBP2_TMBP_like"/>
    <property type="match status" value="1"/>
</dbReference>
<name>A0A329YBU8_RHITR</name>
<dbReference type="Proteomes" id="UP000251205">
    <property type="component" value="Unassembled WGS sequence"/>
</dbReference>
<keyword evidence="4" id="KW-0574">Periplasm</keyword>
<dbReference type="AlphaFoldDB" id="A0A329YBU8"/>
<evidence type="ECO:0000256" key="4">
    <source>
        <dbReference type="ARBA" id="ARBA00022764"/>
    </source>
</evidence>
<dbReference type="GO" id="GO:1901982">
    <property type="term" value="F:maltose binding"/>
    <property type="evidence" value="ECO:0007669"/>
    <property type="project" value="TreeGrafter"/>
</dbReference>
<dbReference type="Pfam" id="PF01547">
    <property type="entry name" value="SBP_bac_1"/>
    <property type="match status" value="1"/>
</dbReference>
<evidence type="ECO:0000313" key="7">
    <source>
        <dbReference type="Proteomes" id="UP000251205"/>
    </source>
</evidence>
<protein>
    <submittedName>
        <fullName evidence="6">ABC transporter substrate-binding protein</fullName>
    </submittedName>
</protein>
<dbReference type="InterPro" id="IPR006059">
    <property type="entry name" value="SBP"/>
</dbReference>
<dbReference type="SUPFAM" id="SSF53850">
    <property type="entry name" value="Periplasmic binding protein-like II"/>
    <property type="match status" value="1"/>
</dbReference>
<evidence type="ECO:0000256" key="1">
    <source>
        <dbReference type="ARBA" id="ARBA00008520"/>
    </source>
</evidence>
<keyword evidence="3 5" id="KW-0732">Signal</keyword>
<dbReference type="GO" id="GO:0042956">
    <property type="term" value="P:maltodextrin transmembrane transport"/>
    <property type="evidence" value="ECO:0007669"/>
    <property type="project" value="TreeGrafter"/>
</dbReference>
<evidence type="ECO:0000256" key="2">
    <source>
        <dbReference type="ARBA" id="ARBA00022448"/>
    </source>
</evidence>